<dbReference type="EMBL" id="PNCI01000033">
    <property type="protein sequence ID" value="TMP27493.1"/>
    <property type="molecule type" value="Genomic_DNA"/>
</dbReference>
<proteinExistence type="predicted"/>
<evidence type="ECO:0000313" key="3">
    <source>
        <dbReference type="Proteomes" id="UP000310249"/>
    </source>
</evidence>
<accession>A0A5S3WJK0</accession>
<organism evidence="2 3">
    <name type="scientific">Pseudoalteromonas rubra</name>
    <dbReference type="NCBI Taxonomy" id="43658"/>
    <lineage>
        <taxon>Bacteria</taxon>
        <taxon>Pseudomonadati</taxon>
        <taxon>Pseudomonadota</taxon>
        <taxon>Gammaproteobacteria</taxon>
        <taxon>Alteromonadales</taxon>
        <taxon>Pseudoalteromonadaceae</taxon>
        <taxon>Pseudoalteromonas</taxon>
    </lineage>
</organism>
<reference evidence="3" key="2">
    <citation type="submission" date="2019-06" db="EMBL/GenBank/DDBJ databases">
        <title>Co-occurence of chitin degradation, pigmentation and bioactivity in marine Pseudoalteromonas.</title>
        <authorList>
            <person name="Sonnenschein E.C."/>
            <person name="Bech P.K."/>
        </authorList>
    </citation>
    <scope>NUCLEOTIDE SEQUENCE [LARGE SCALE GENOMIC DNA]</scope>
    <source>
        <strain evidence="3">S2676</strain>
    </source>
</reference>
<feature type="chain" id="PRO_5024370795" description="DUF2946 domain-containing protein" evidence="1">
    <location>
        <begin position="24"/>
        <end position="117"/>
    </location>
</feature>
<name>A0A5S3WJK0_9GAMM</name>
<protein>
    <recommendedName>
        <fullName evidence="4">DUF2946 domain-containing protein</fullName>
    </recommendedName>
</protein>
<dbReference type="AlphaFoldDB" id="A0A5S3WJK0"/>
<gene>
    <name evidence="2" type="ORF">CWB99_14500</name>
</gene>
<feature type="signal peptide" evidence="1">
    <location>
        <begin position="1"/>
        <end position="23"/>
    </location>
</feature>
<evidence type="ECO:0008006" key="4">
    <source>
        <dbReference type="Google" id="ProtNLM"/>
    </source>
</evidence>
<evidence type="ECO:0000313" key="2">
    <source>
        <dbReference type="EMBL" id="TMP27493.1"/>
    </source>
</evidence>
<dbReference type="Proteomes" id="UP000310249">
    <property type="component" value="Unassembled WGS sequence"/>
</dbReference>
<sequence>MRLLQGLLSIIMMLLIGVQSVTAAVDPGNFHQPDQAHLQTKHVHDDNYSASDRLIFDEQGHVISDCHHCGHCSGSHTIWMSARLSLVSGLIKPETSFLPGDTQVRRRIESQFKPPIA</sequence>
<comment type="caution">
    <text evidence="2">The sequence shown here is derived from an EMBL/GenBank/DDBJ whole genome shotgun (WGS) entry which is preliminary data.</text>
</comment>
<evidence type="ECO:0000256" key="1">
    <source>
        <dbReference type="SAM" id="SignalP"/>
    </source>
</evidence>
<reference evidence="2 3" key="1">
    <citation type="submission" date="2018-01" db="EMBL/GenBank/DDBJ databases">
        <authorList>
            <person name="Paulsen S."/>
            <person name="Gram L.K."/>
        </authorList>
    </citation>
    <scope>NUCLEOTIDE SEQUENCE [LARGE SCALE GENOMIC DNA]</scope>
    <source>
        <strain evidence="2 3">S2676</strain>
    </source>
</reference>
<keyword evidence="1" id="KW-0732">Signal</keyword>